<dbReference type="EMBL" id="VDFM01000001">
    <property type="protein sequence ID" value="MQS51748.1"/>
    <property type="molecule type" value="Genomic_DNA"/>
</dbReference>
<keyword evidence="1" id="KW-1133">Transmembrane helix</keyword>
<dbReference type="Proteomes" id="UP000380386">
    <property type="component" value="Unassembled WGS sequence"/>
</dbReference>
<reference evidence="4 5" key="1">
    <citation type="journal article" date="2019" name="Syst. Appl. Microbiol.">
        <title>Polyphasic characterization of two novel Lactobacillus spp. isolated from blown salami packages: Description of Lactobacillus halodurans sp. nov. and Lactobacillus salsicarnum sp. nov.</title>
        <authorList>
            <person name="Schuster J.A."/>
            <person name="Klingl A."/>
            <person name="Vogel R.F."/>
            <person name="Ehrmann M.A."/>
        </authorList>
    </citation>
    <scope>NUCLEOTIDE SEQUENCE [LARGE SCALE GENOMIC DNA]</scope>
    <source>
        <strain evidence="2 5">TMW 1.2098</strain>
        <strain evidence="3 4">TMW 1.2118</strain>
    </source>
</reference>
<keyword evidence="5" id="KW-1185">Reference proteome</keyword>
<evidence type="ECO:0000256" key="1">
    <source>
        <dbReference type="SAM" id="Phobius"/>
    </source>
</evidence>
<protein>
    <submittedName>
        <fullName evidence="3">Uncharacterized protein</fullName>
    </submittedName>
</protein>
<organism evidence="3 4">
    <name type="scientific">Companilactobacillus mishanensis</name>
    <dbReference type="NCBI Taxonomy" id="2486008"/>
    <lineage>
        <taxon>Bacteria</taxon>
        <taxon>Bacillati</taxon>
        <taxon>Bacillota</taxon>
        <taxon>Bacilli</taxon>
        <taxon>Lactobacillales</taxon>
        <taxon>Lactobacillaceae</taxon>
        <taxon>Companilactobacillus</taxon>
    </lineage>
</organism>
<evidence type="ECO:0000313" key="4">
    <source>
        <dbReference type="Proteomes" id="UP000380386"/>
    </source>
</evidence>
<evidence type="ECO:0000313" key="5">
    <source>
        <dbReference type="Proteomes" id="UP000436655"/>
    </source>
</evidence>
<dbReference type="Proteomes" id="UP000436655">
    <property type="component" value="Unassembled WGS sequence"/>
</dbReference>
<dbReference type="OrthoDB" id="2289125at2"/>
<sequence length="199" mass="22642">MLVFLFSMFLAIVLLTVLLMIVKRNSFRVGICLGFVLTVGTAIYISTNASRIEFTSAWPFIEKVQKVQADDDDRKIQLSVSDFKEVQNDYDYVSYTELSENNKLYRGKYINQWGKIKDVIANDQVGRQLVIDLHEDEESSPVLVSYHLSDLAKETKNLKKGDLVNVYGEGSSSEGRLNQKKIPMIDAHFIEYENKGANS</sequence>
<dbReference type="AlphaFoldDB" id="A0A5P0ZFF4"/>
<dbReference type="EMBL" id="VDFN01000001">
    <property type="protein sequence ID" value="MQS44142.1"/>
    <property type="molecule type" value="Genomic_DNA"/>
</dbReference>
<reference evidence="2" key="2">
    <citation type="submission" date="2019-05" db="EMBL/GenBank/DDBJ databases">
        <authorList>
            <person name="Schuster J.A."/>
            <person name="Ehrmann M.A."/>
        </authorList>
    </citation>
    <scope>NUCLEOTIDE SEQUENCE</scope>
    <source>
        <strain evidence="2">TMW 1.2098</strain>
    </source>
</reference>
<evidence type="ECO:0000313" key="2">
    <source>
        <dbReference type="EMBL" id="MQS44142.1"/>
    </source>
</evidence>
<dbReference type="RefSeq" id="WP_153381865.1">
    <property type="nucleotide sequence ID" value="NZ_VDFM01000001.1"/>
</dbReference>
<feature type="transmembrane region" description="Helical" evidence="1">
    <location>
        <begin position="29"/>
        <end position="47"/>
    </location>
</feature>
<feature type="transmembrane region" description="Helical" evidence="1">
    <location>
        <begin position="6"/>
        <end position="22"/>
    </location>
</feature>
<accession>A0A5P0ZFF4</accession>
<evidence type="ECO:0000313" key="3">
    <source>
        <dbReference type="EMBL" id="MQS51748.1"/>
    </source>
</evidence>
<keyword evidence="1" id="KW-0812">Transmembrane</keyword>
<name>A0A5P0ZFF4_9LACO</name>
<proteinExistence type="predicted"/>
<gene>
    <name evidence="3" type="ORF">FHL02_01810</name>
    <name evidence="2" type="ORF">FHL03_01440</name>
</gene>
<comment type="caution">
    <text evidence="3">The sequence shown here is derived from an EMBL/GenBank/DDBJ whole genome shotgun (WGS) entry which is preliminary data.</text>
</comment>
<keyword evidence="1" id="KW-0472">Membrane</keyword>